<protein>
    <submittedName>
        <fullName evidence="2">SGNH/GDSL hydrolase family protein</fullName>
    </submittedName>
</protein>
<dbReference type="GO" id="GO:0016787">
    <property type="term" value="F:hydrolase activity"/>
    <property type="evidence" value="ECO:0007669"/>
    <property type="project" value="UniProtKB-KW"/>
</dbReference>
<evidence type="ECO:0000313" key="3">
    <source>
        <dbReference type="Proteomes" id="UP001500683"/>
    </source>
</evidence>
<dbReference type="Gene3D" id="3.40.50.1110">
    <property type="entry name" value="SGNH hydrolase"/>
    <property type="match status" value="1"/>
</dbReference>
<evidence type="ECO:0000313" key="2">
    <source>
        <dbReference type="EMBL" id="GAA4104528.1"/>
    </source>
</evidence>
<dbReference type="Proteomes" id="UP001500683">
    <property type="component" value="Unassembled WGS sequence"/>
</dbReference>
<keyword evidence="2" id="KW-0378">Hydrolase</keyword>
<dbReference type="PANTHER" id="PTHR30383">
    <property type="entry name" value="THIOESTERASE 1/PROTEASE 1/LYSOPHOSPHOLIPASE L1"/>
    <property type="match status" value="1"/>
</dbReference>
<organism evidence="2 3">
    <name type="scientific">Actinomadura miaoliensis</name>
    <dbReference type="NCBI Taxonomy" id="430685"/>
    <lineage>
        <taxon>Bacteria</taxon>
        <taxon>Bacillati</taxon>
        <taxon>Actinomycetota</taxon>
        <taxon>Actinomycetes</taxon>
        <taxon>Streptosporangiales</taxon>
        <taxon>Thermomonosporaceae</taxon>
        <taxon>Actinomadura</taxon>
    </lineage>
</organism>
<dbReference type="InterPro" id="IPR013830">
    <property type="entry name" value="SGNH_hydro"/>
</dbReference>
<dbReference type="Pfam" id="PF13472">
    <property type="entry name" value="Lipase_GDSL_2"/>
    <property type="match status" value="1"/>
</dbReference>
<dbReference type="SUPFAM" id="SSF52266">
    <property type="entry name" value="SGNH hydrolase"/>
    <property type="match status" value="1"/>
</dbReference>
<gene>
    <name evidence="2" type="ORF">GCM10022214_83760</name>
</gene>
<accession>A0ABP7X731</accession>
<dbReference type="InterPro" id="IPR036514">
    <property type="entry name" value="SGNH_hydro_sf"/>
</dbReference>
<feature type="domain" description="SGNH hydrolase-type esterase" evidence="1">
    <location>
        <begin position="46"/>
        <end position="219"/>
    </location>
</feature>
<comment type="caution">
    <text evidence="2">The sequence shown here is derived from an EMBL/GenBank/DDBJ whole genome shotgun (WGS) entry which is preliminary data.</text>
</comment>
<dbReference type="CDD" id="cd01836">
    <property type="entry name" value="FeeA_FeeB_like"/>
    <property type="match status" value="1"/>
</dbReference>
<dbReference type="InterPro" id="IPR051532">
    <property type="entry name" value="Ester_Hydrolysis_Enzymes"/>
</dbReference>
<dbReference type="RefSeq" id="WP_344958801.1">
    <property type="nucleotide sequence ID" value="NZ_BAAAZG010000080.1"/>
</dbReference>
<dbReference type="PANTHER" id="PTHR30383:SF24">
    <property type="entry name" value="THIOESTERASE 1_PROTEASE 1_LYSOPHOSPHOLIPASE L1"/>
    <property type="match status" value="1"/>
</dbReference>
<name>A0ABP7X731_9ACTN</name>
<evidence type="ECO:0000259" key="1">
    <source>
        <dbReference type="Pfam" id="PF13472"/>
    </source>
</evidence>
<dbReference type="EMBL" id="BAAAZG010000080">
    <property type="protein sequence ID" value="GAA4104528.1"/>
    <property type="molecule type" value="Genomic_DNA"/>
</dbReference>
<reference evidence="3" key="1">
    <citation type="journal article" date="2019" name="Int. J. Syst. Evol. Microbiol.">
        <title>The Global Catalogue of Microorganisms (GCM) 10K type strain sequencing project: providing services to taxonomists for standard genome sequencing and annotation.</title>
        <authorList>
            <consortium name="The Broad Institute Genomics Platform"/>
            <consortium name="The Broad Institute Genome Sequencing Center for Infectious Disease"/>
            <person name="Wu L."/>
            <person name="Ma J."/>
        </authorList>
    </citation>
    <scope>NUCLEOTIDE SEQUENCE [LARGE SCALE GENOMIC DNA]</scope>
    <source>
        <strain evidence="3">JCM 16702</strain>
    </source>
</reference>
<sequence length="230" mass="24119">MNPLLLPVIAAQGIWVRSRTERLPEASGPAEGSVGDGSGPPLRIAVLGESTAAGCGVGTHDEGFAAALARELAARAHRPVTWAAVGRNSATAHVIRHRLLPRLPEDLDAAVLLAGVNDVLTRRAPAAWGEDLAAIVSGLHDRAAHVAVAGIPPFEAFSSLPAALGRYLAQRADALDAVSRRICAGRPRTTWINSAGIVPVGPDFFARDRFHPSAEGYRRWAQAAADHIAV</sequence>
<keyword evidence="3" id="KW-1185">Reference proteome</keyword>
<proteinExistence type="predicted"/>